<gene>
    <name evidence="7" type="ordered locus">Palpr_2972</name>
</gene>
<evidence type="ECO:0000256" key="5">
    <source>
        <dbReference type="ARBA" id="ARBA00023326"/>
    </source>
</evidence>
<dbReference type="Proteomes" id="UP000008718">
    <property type="component" value="Chromosome"/>
</dbReference>
<comment type="similarity">
    <text evidence="1">Belongs to the glycosyl hydrolase 9 (cellulase E) family.</text>
</comment>
<dbReference type="InterPro" id="IPR014756">
    <property type="entry name" value="Ig_E-set"/>
</dbReference>
<evidence type="ECO:0000313" key="8">
    <source>
        <dbReference type="Proteomes" id="UP000008718"/>
    </source>
</evidence>
<evidence type="ECO:0000259" key="6">
    <source>
        <dbReference type="PROSITE" id="PS51677"/>
    </source>
</evidence>
<dbReference type="KEGG" id="ppn:Palpr_2972"/>
<dbReference type="Pfam" id="PF02927">
    <property type="entry name" value="CelD_N"/>
    <property type="match status" value="1"/>
</dbReference>
<dbReference type="GO" id="GO:0008810">
    <property type="term" value="F:cellulase activity"/>
    <property type="evidence" value="ECO:0007669"/>
    <property type="project" value="InterPro"/>
</dbReference>
<dbReference type="InterPro" id="IPR001701">
    <property type="entry name" value="Glyco_hydro_9"/>
</dbReference>
<sequence>MGKRIVLVFLSFFCISMCTYGIDAWIRINQMGYLPHALKKAVFISESAQDIKQFSIYDALTNQELATFNTVVSKEEFENFKSTYVLNFSSFKQQGAFYIKAGTAYSPTIYINNNIYQGTADFILNFLRLQRNGYNPDLYSEVHQYNTYDAEDIIPAKKETSETSYDQDFLKSLKAKNSRYRNIHLPVTTPEPVKPKSLDVRGGWLESTDFLQYGATSSTAVLQLLFAYQLNPTAFSDKYDAYGYNKPNDIPDILDEAKWGLDWLMKMYPTKDVLYHQIANDFKHEKFGTSKVETADAESDEAISRPVYTATGRPQGLFGYKNNSTGIASIAGKYSSAFSLGAELLSVYYPTFADSLKAKAVEAYQYGKENPGVCQSVPGRSPYYFEEENWKDDMELAAAQLYRLTYDGSYLREAAEFGRIEPISPWMCTDTTTYHQWYPYLNLGHYVIANVENPGYRKEFLQNLLSGIQRVNNAAADNPFNIAVPMVLGSNNMVTAIASQCRLYRALTNDSTYLSLETSLIDWLFGCNPWGTSMVIGLPQLGVYPSDPHSTLAHNSHVPLSGALVNGPVNASTFKTLIGDKLSKDDMYDQVQSDWAVYHDDNADYATNEPTIDGTAALAYLLSSKQMEASPDIVAETNKYKFGAITNTDMSKKQISLVFAGSEFSDGARTILNTLKSLKIKASFFFTGDFYRNKNNKQYIEEIQKEGYYLGANSDKNLLYCSFLKRDSLFVTKNEFLNDLKNNYLEMEKFGITKSKAPFFLPPSEWYNNTISQWCNEFGLQLISPTPKTMSNYDVSTPDMRDNYLSSTEIYNNIMELESSQGLNGNILVFHMGADNKRKDKFYTKLHMLLSTIAKSGYEFVDLFTATNMFSNSAVTVDKKQKRKN</sequence>
<keyword evidence="8" id="KW-1185">Reference proteome</keyword>
<accession>E4T0N7</accession>
<dbReference type="PROSITE" id="PS51677">
    <property type="entry name" value="NODB"/>
    <property type="match status" value="1"/>
</dbReference>
<dbReference type="InterPro" id="IPR011330">
    <property type="entry name" value="Glyco_hydro/deAcase_b/a-brl"/>
</dbReference>
<dbReference type="eggNOG" id="COG0726">
    <property type="taxonomic scope" value="Bacteria"/>
</dbReference>
<protein>
    <submittedName>
        <fullName evidence="7">Glycoside hydrolase family 9</fullName>
    </submittedName>
</protein>
<reference evidence="7 8" key="2">
    <citation type="journal article" date="2011" name="Stand. Genomic Sci.">
        <title>Complete genome sequence of Paludibacter propionicigenes type strain (WB4).</title>
        <authorList>
            <person name="Gronow S."/>
            <person name="Munk C."/>
            <person name="Lapidus A."/>
            <person name="Nolan M."/>
            <person name="Lucas S."/>
            <person name="Hammon N."/>
            <person name="Deshpande S."/>
            <person name="Cheng J.F."/>
            <person name="Tapia R."/>
            <person name="Han C."/>
            <person name="Goodwin L."/>
            <person name="Pitluck S."/>
            <person name="Liolios K."/>
            <person name="Ivanova N."/>
            <person name="Mavromatis K."/>
            <person name="Mikhailova N."/>
            <person name="Pati A."/>
            <person name="Chen A."/>
            <person name="Palaniappan K."/>
            <person name="Land M."/>
            <person name="Hauser L."/>
            <person name="Chang Y.J."/>
            <person name="Jeffries C.D."/>
            <person name="Brambilla E."/>
            <person name="Rohde M."/>
            <person name="Goker M."/>
            <person name="Detter J.C."/>
            <person name="Woyke T."/>
            <person name="Bristow J."/>
            <person name="Eisen J.A."/>
            <person name="Markowitz V."/>
            <person name="Hugenholtz P."/>
            <person name="Kyrpides N.C."/>
            <person name="Klenk H.P."/>
        </authorList>
    </citation>
    <scope>NUCLEOTIDE SEQUENCE [LARGE SCALE GENOMIC DNA]</scope>
    <source>
        <strain evidence="8">DSM 17365 / JCM 13257 / WB4</strain>
    </source>
</reference>
<dbReference type="CDD" id="cd02850">
    <property type="entry name" value="E_set_Cellulase_N"/>
    <property type="match status" value="1"/>
</dbReference>
<dbReference type="InterPro" id="IPR012341">
    <property type="entry name" value="6hp_glycosidase-like_sf"/>
</dbReference>
<proteinExistence type="inferred from homology"/>
<dbReference type="GO" id="GO:0000272">
    <property type="term" value="P:polysaccharide catabolic process"/>
    <property type="evidence" value="ECO:0007669"/>
    <property type="project" value="UniProtKB-KW"/>
</dbReference>
<keyword evidence="4" id="KW-0326">Glycosidase</keyword>
<dbReference type="Gene3D" id="2.60.40.10">
    <property type="entry name" value="Immunoglobulins"/>
    <property type="match status" value="1"/>
</dbReference>
<dbReference type="SUPFAM" id="SSF88713">
    <property type="entry name" value="Glycoside hydrolase/deacetylase"/>
    <property type="match status" value="1"/>
</dbReference>
<dbReference type="Gene3D" id="1.50.10.10">
    <property type="match status" value="1"/>
</dbReference>
<organism evidence="7 8">
    <name type="scientific">Paludibacter propionicigenes (strain DSM 17365 / JCM 13257 / WB4)</name>
    <dbReference type="NCBI Taxonomy" id="694427"/>
    <lineage>
        <taxon>Bacteria</taxon>
        <taxon>Pseudomonadati</taxon>
        <taxon>Bacteroidota</taxon>
        <taxon>Bacteroidia</taxon>
        <taxon>Bacteroidales</taxon>
        <taxon>Paludibacteraceae</taxon>
        <taxon>Paludibacter</taxon>
    </lineage>
</organism>
<dbReference type="RefSeq" id="WP_013446470.1">
    <property type="nucleotide sequence ID" value="NC_014734.1"/>
</dbReference>
<evidence type="ECO:0000313" key="7">
    <source>
        <dbReference type="EMBL" id="ADQ81101.1"/>
    </source>
</evidence>
<evidence type="ECO:0000256" key="4">
    <source>
        <dbReference type="ARBA" id="ARBA00023295"/>
    </source>
</evidence>
<dbReference type="Gene3D" id="3.20.20.370">
    <property type="entry name" value="Glycoside hydrolase/deacetylase"/>
    <property type="match status" value="1"/>
</dbReference>
<feature type="domain" description="NodB homology" evidence="6">
    <location>
        <begin position="653"/>
        <end position="861"/>
    </location>
</feature>
<evidence type="ECO:0000256" key="3">
    <source>
        <dbReference type="ARBA" id="ARBA00023277"/>
    </source>
</evidence>
<dbReference type="InterPro" id="IPR004197">
    <property type="entry name" value="Cellulase_Ig-like"/>
</dbReference>
<dbReference type="CAZy" id="GH9">
    <property type="family name" value="Glycoside Hydrolase Family 9"/>
</dbReference>
<dbReference type="SUPFAM" id="SSF81296">
    <property type="entry name" value="E set domains"/>
    <property type="match status" value="1"/>
</dbReference>
<dbReference type="PANTHER" id="PTHR22298">
    <property type="entry name" value="ENDO-1,4-BETA-GLUCANASE"/>
    <property type="match status" value="1"/>
</dbReference>
<name>E4T0N7_PALPW</name>
<dbReference type="SUPFAM" id="SSF48208">
    <property type="entry name" value="Six-hairpin glycosidases"/>
    <property type="match status" value="1"/>
</dbReference>
<keyword evidence="5" id="KW-0624">Polysaccharide degradation</keyword>
<dbReference type="GO" id="GO:0016810">
    <property type="term" value="F:hydrolase activity, acting on carbon-nitrogen (but not peptide) bonds"/>
    <property type="evidence" value="ECO:0007669"/>
    <property type="project" value="InterPro"/>
</dbReference>
<dbReference type="InterPro" id="IPR013783">
    <property type="entry name" value="Ig-like_fold"/>
</dbReference>
<dbReference type="EMBL" id="CP002345">
    <property type="protein sequence ID" value="ADQ81101.1"/>
    <property type="molecule type" value="Genomic_DNA"/>
</dbReference>
<evidence type="ECO:0000256" key="1">
    <source>
        <dbReference type="ARBA" id="ARBA00007072"/>
    </source>
</evidence>
<evidence type="ECO:0000256" key="2">
    <source>
        <dbReference type="ARBA" id="ARBA00022801"/>
    </source>
</evidence>
<dbReference type="STRING" id="694427.Palpr_2972"/>
<keyword evidence="3" id="KW-0119">Carbohydrate metabolism</keyword>
<dbReference type="CDD" id="cd10917">
    <property type="entry name" value="CE4_NodB_like_6s_7s"/>
    <property type="match status" value="1"/>
</dbReference>
<keyword evidence="2 7" id="KW-0378">Hydrolase</keyword>
<reference key="1">
    <citation type="submission" date="2010-11" db="EMBL/GenBank/DDBJ databases">
        <title>The complete genome of Paludibacter propionicigenes DSM 17365.</title>
        <authorList>
            <consortium name="US DOE Joint Genome Institute (JGI-PGF)"/>
            <person name="Lucas S."/>
            <person name="Copeland A."/>
            <person name="Lapidus A."/>
            <person name="Bruce D."/>
            <person name="Goodwin L."/>
            <person name="Pitluck S."/>
            <person name="Kyrpides N."/>
            <person name="Mavromatis K."/>
            <person name="Ivanova N."/>
            <person name="Munk A.C."/>
            <person name="Brettin T."/>
            <person name="Detter J.C."/>
            <person name="Han C."/>
            <person name="Tapia R."/>
            <person name="Land M."/>
            <person name="Hauser L."/>
            <person name="Markowitz V."/>
            <person name="Cheng J.-F."/>
            <person name="Hugenholtz P."/>
            <person name="Woyke T."/>
            <person name="Wu D."/>
            <person name="Gronow S."/>
            <person name="Wellnitz S."/>
            <person name="Brambilla E."/>
            <person name="Klenk H.-P."/>
            <person name="Eisen J.A."/>
        </authorList>
    </citation>
    <scope>NUCLEOTIDE SEQUENCE</scope>
    <source>
        <strain>WB4</strain>
    </source>
</reference>
<dbReference type="AlphaFoldDB" id="E4T0N7"/>
<dbReference type="Pfam" id="PF01522">
    <property type="entry name" value="Polysacc_deac_1"/>
    <property type="match status" value="1"/>
</dbReference>
<dbReference type="InterPro" id="IPR002509">
    <property type="entry name" value="NODB_dom"/>
</dbReference>
<dbReference type="InterPro" id="IPR008928">
    <property type="entry name" value="6-hairpin_glycosidase_sf"/>
</dbReference>
<dbReference type="HOGENOM" id="CLU_006010_1_0_10"/>
<dbReference type="OrthoDB" id="9808897at2"/>
<dbReference type="Pfam" id="PF00759">
    <property type="entry name" value="Glyco_hydro_9"/>
    <property type="match status" value="1"/>
</dbReference>